<feature type="region of interest" description="Disordered" evidence="2">
    <location>
        <begin position="137"/>
        <end position="158"/>
    </location>
</feature>
<dbReference type="AlphaFoldDB" id="A0AAN7Y4C7"/>
<proteinExistence type="predicted"/>
<evidence type="ECO:0000256" key="2">
    <source>
        <dbReference type="SAM" id="MobiDB-lite"/>
    </source>
</evidence>
<comment type="caution">
    <text evidence="3">The sequence shown here is derived from an EMBL/GenBank/DDBJ whole genome shotgun (WGS) entry which is preliminary data.</text>
</comment>
<organism evidence="3 4">
    <name type="scientific">Lithohypha guttulata</name>
    <dbReference type="NCBI Taxonomy" id="1690604"/>
    <lineage>
        <taxon>Eukaryota</taxon>
        <taxon>Fungi</taxon>
        <taxon>Dikarya</taxon>
        <taxon>Ascomycota</taxon>
        <taxon>Pezizomycotina</taxon>
        <taxon>Eurotiomycetes</taxon>
        <taxon>Chaetothyriomycetidae</taxon>
        <taxon>Chaetothyriales</taxon>
        <taxon>Trichomeriaceae</taxon>
        <taxon>Lithohypha</taxon>
    </lineage>
</organism>
<evidence type="ECO:0000313" key="4">
    <source>
        <dbReference type="Proteomes" id="UP001309876"/>
    </source>
</evidence>
<reference evidence="3 4" key="1">
    <citation type="submission" date="2023-08" db="EMBL/GenBank/DDBJ databases">
        <title>Black Yeasts Isolated from many extreme environments.</title>
        <authorList>
            <person name="Coleine C."/>
            <person name="Stajich J.E."/>
            <person name="Selbmann L."/>
        </authorList>
    </citation>
    <scope>NUCLEOTIDE SEQUENCE [LARGE SCALE GENOMIC DNA]</scope>
    <source>
        <strain evidence="3 4">CCFEE 5910</strain>
    </source>
</reference>
<evidence type="ECO:0000256" key="1">
    <source>
        <dbReference type="SAM" id="Coils"/>
    </source>
</evidence>
<keyword evidence="1" id="KW-0175">Coiled coil</keyword>
<gene>
    <name evidence="3" type="ORF">LTR05_007397</name>
</gene>
<evidence type="ECO:0000313" key="3">
    <source>
        <dbReference type="EMBL" id="KAK5082253.1"/>
    </source>
</evidence>
<feature type="coiled-coil region" evidence="1">
    <location>
        <begin position="61"/>
        <end position="94"/>
    </location>
</feature>
<dbReference type="EMBL" id="JAVRRJ010000008">
    <property type="protein sequence ID" value="KAK5082253.1"/>
    <property type="molecule type" value="Genomic_DNA"/>
</dbReference>
<name>A0AAN7Y4C7_9EURO</name>
<feature type="compositionally biased region" description="Acidic residues" evidence="2">
    <location>
        <begin position="138"/>
        <end position="150"/>
    </location>
</feature>
<dbReference type="Proteomes" id="UP001309876">
    <property type="component" value="Unassembled WGS sequence"/>
</dbReference>
<accession>A0AAN7Y4C7</accession>
<protein>
    <submittedName>
        <fullName evidence="3">Uncharacterized protein</fullName>
    </submittedName>
</protein>
<keyword evidence="4" id="KW-1185">Reference proteome</keyword>
<sequence>MVSHYRSNGVLKKLNSLSLRAARPIKPAPIIPIPVATGAAALEATEDAAEEAAEDAFPPALEADEAALEAAEEAREETLDAAEAADDMAELAEELMLDAAELAALDALLIRDSAELERLAAEEESVTVASWLERLATADEETEANDEATEEPALLAEA</sequence>